<protein>
    <submittedName>
        <fullName evidence="4">NUDIX domain protein</fullName>
    </submittedName>
</protein>
<dbReference type="EMBL" id="CYSE01000004">
    <property type="protein sequence ID" value="CUH79939.1"/>
    <property type="molecule type" value="Genomic_DNA"/>
</dbReference>
<name>A0A0P1GE43_9RHOB</name>
<dbReference type="GO" id="GO:0016787">
    <property type="term" value="F:hydrolase activity"/>
    <property type="evidence" value="ECO:0007669"/>
    <property type="project" value="UniProtKB-KW"/>
</dbReference>
<dbReference type="OrthoDB" id="289720at2"/>
<dbReference type="AlphaFoldDB" id="A0A0P1GE43"/>
<dbReference type="Proteomes" id="UP000054935">
    <property type="component" value="Unassembled WGS sequence"/>
</dbReference>
<dbReference type="SUPFAM" id="SSF55811">
    <property type="entry name" value="Nudix"/>
    <property type="match status" value="1"/>
</dbReference>
<dbReference type="STRING" id="441103.TRN7648_02723"/>
<dbReference type="InterPro" id="IPR020084">
    <property type="entry name" value="NUDIX_hydrolase_CS"/>
</dbReference>
<evidence type="ECO:0000313" key="4">
    <source>
        <dbReference type="EMBL" id="CUH79939.1"/>
    </source>
</evidence>
<accession>A0A0P1GE43</accession>
<dbReference type="Pfam" id="PF00293">
    <property type="entry name" value="NUDIX"/>
    <property type="match status" value="1"/>
</dbReference>
<organism evidence="4 5">
    <name type="scientific">Tropicibacter naphthalenivorans</name>
    <dbReference type="NCBI Taxonomy" id="441103"/>
    <lineage>
        <taxon>Bacteria</taxon>
        <taxon>Pseudomonadati</taxon>
        <taxon>Pseudomonadota</taxon>
        <taxon>Alphaproteobacteria</taxon>
        <taxon>Rhodobacterales</taxon>
        <taxon>Roseobacteraceae</taxon>
        <taxon>Tropicibacter</taxon>
    </lineage>
</organism>
<dbReference type="PROSITE" id="PS00893">
    <property type="entry name" value="NUDIX_BOX"/>
    <property type="match status" value="1"/>
</dbReference>
<gene>
    <name evidence="4" type="ORF">TRN7648_02723</name>
</gene>
<evidence type="ECO:0000256" key="1">
    <source>
        <dbReference type="ARBA" id="ARBA00001946"/>
    </source>
</evidence>
<dbReference type="InterPro" id="IPR000086">
    <property type="entry name" value="NUDIX_hydrolase_dom"/>
</dbReference>
<evidence type="ECO:0000259" key="3">
    <source>
        <dbReference type="PROSITE" id="PS51462"/>
    </source>
</evidence>
<keyword evidence="5" id="KW-1185">Reference proteome</keyword>
<dbReference type="InterPro" id="IPR015797">
    <property type="entry name" value="NUDIX_hydrolase-like_dom_sf"/>
</dbReference>
<reference evidence="4 5" key="1">
    <citation type="submission" date="2015-09" db="EMBL/GenBank/DDBJ databases">
        <authorList>
            <consortium name="Swine Surveillance"/>
        </authorList>
    </citation>
    <scope>NUCLEOTIDE SEQUENCE [LARGE SCALE GENOMIC DNA]</scope>
    <source>
        <strain evidence="4 5">CECT 7648</strain>
    </source>
</reference>
<keyword evidence="2" id="KW-0378">Hydrolase</keyword>
<dbReference type="PROSITE" id="PS51462">
    <property type="entry name" value="NUDIX"/>
    <property type="match status" value="1"/>
</dbReference>
<dbReference type="Gene3D" id="3.90.79.10">
    <property type="entry name" value="Nucleoside Triphosphate Pyrophosphohydrolase"/>
    <property type="match status" value="1"/>
</dbReference>
<feature type="domain" description="Nudix hydrolase" evidence="3">
    <location>
        <begin position="1"/>
        <end position="122"/>
    </location>
</feature>
<evidence type="ECO:0000256" key="2">
    <source>
        <dbReference type="ARBA" id="ARBA00022801"/>
    </source>
</evidence>
<proteinExistence type="predicted"/>
<evidence type="ECO:0000313" key="5">
    <source>
        <dbReference type="Proteomes" id="UP000054935"/>
    </source>
</evidence>
<comment type="cofactor">
    <cofactor evidence="1">
        <name>Mg(2+)</name>
        <dbReference type="ChEBI" id="CHEBI:18420"/>
    </cofactor>
</comment>
<sequence length="130" mass="14143">MLFAGDQLIVLQRDHAPGIPWPGLLDFPGGGREGLESAQDCVLRETFEETGLRLDPTGLRFVHNRPTRGSYGVFYAYHGPPALLDFVRFGGEGDGWLHMAPRAYVGSDQAIPPFAEILSNYLESIGIAGA</sequence>